<accession>A0A446BGT9</accession>
<dbReference type="AlphaFoldDB" id="A0A446BGT9"/>
<organism evidence="2 3">
    <name type="scientific">Thermothielavioides terrestris</name>
    <dbReference type="NCBI Taxonomy" id="2587410"/>
    <lineage>
        <taxon>Eukaryota</taxon>
        <taxon>Fungi</taxon>
        <taxon>Dikarya</taxon>
        <taxon>Ascomycota</taxon>
        <taxon>Pezizomycotina</taxon>
        <taxon>Sordariomycetes</taxon>
        <taxon>Sordariomycetidae</taxon>
        <taxon>Sordariales</taxon>
        <taxon>Chaetomiaceae</taxon>
        <taxon>Thermothielavioides</taxon>
    </lineage>
</organism>
<feature type="compositionally biased region" description="Acidic residues" evidence="1">
    <location>
        <begin position="784"/>
        <end position="813"/>
    </location>
</feature>
<feature type="compositionally biased region" description="Gly residues" evidence="1">
    <location>
        <begin position="1"/>
        <end position="11"/>
    </location>
</feature>
<name>A0A446BGT9_9PEZI</name>
<feature type="region of interest" description="Disordered" evidence="1">
    <location>
        <begin position="882"/>
        <end position="916"/>
    </location>
</feature>
<reference evidence="2 3" key="1">
    <citation type="submission" date="2018-04" db="EMBL/GenBank/DDBJ databases">
        <authorList>
            <person name="Huttner S."/>
            <person name="Dainat J."/>
        </authorList>
    </citation>
    <scope>NUCLEOTIDE SEQUENCE [LARGE SCALE GENOMIC DNA]</scope>
</reference>
<feature type="compositionally biased region" description="Acidic residues" evidence="1">
    <location>
        <begin position="665"/>
        <end position="682"/>
    </location>
</feature>
<feature type="compositionally biased region" description="Low complexity" evidence="1">
    <location>
        <begin position="20"/>
        <end position="31"/>
    </location>
</feature>
<feature type="compositionally biased region" description="Basic and acidic residues" evidence="1">
    <location>
        <begin position="33"/>
        <end position="44"/>
    </location>
</feature>
<evidence type="ECO:0000313" key="2">
    <source>
        <dbReference type="EMBL" id="SPQ21643.1"/>
    </source>
</evidence>
<proteinExistence type="predicted"/>
<evidence type="ECO:0000256" key="1">
    <source>
        <dbReference type="SAM" id="MobiDB-lite"/>
    </source>
</evidence>
<evidence type="ECO:0000313" key="3">
    <source>
        <dbReference type="Proteomes" id="UP000289323"/>
    </source>
</evidence>
<feature type="compositionally biased region" description="Low complexity" evidence="1">
    <location>
        <begin position="683"/>
        <end position="713"/>
    </location>
</feature>
<sequence length="943" mass="107125">MSAPLGNGGGRDPLQNLTPQRRLALAQAARANATREEIEARGIRPDVQQILHHMNRTPSHSFKRARLSDSGVRKIYDDNETDDTSGDDDDDDDELARAEREEREEDEFEEQWQAMLAQEGLQDVNMFVVAEFRQIARQRIRMLKQGTAEWRAAASRPPRKPRFDLVASLCTCTELIVEVCKHMRPVDIVRLYSISRDFKHTINKHMRSSIFAWANYMAPTASRIFSSPIYGRWFIPDPAEQLVTRADVELGQPRRGQANLAEFGPVNDVEGEVRMIPGLLWLQMVVNREIRVRDIIASLARRGHRLPEGARVTLTKLWLIMDAATSEARMTLLKDQDFFSNEDLYIAQLFMVKLVLAFNDPVFGPQSSMLMRLMMGQRGLSPLWAMLRGKKYRTRAEIRQLKLRYDVGPDQVRAFNGMALHGVQVYELGTMHFEGWGAGPDHLMRPDELIPLEAVRRQLDLDSCLEEMMIFGHVDFTTGNSLVPSLDEMYMSDDDLPPAQKDWKPLKHELIHSGCGNVPFEPGMWQPKHARKARWATLSDEEKAMILEAEQEEMDEFKEIDEGAQLRADIAWAKLANLTTKAMNARKLKSKFKLAEPSPDDMQEHLAQFDKPQKLRLASYHRNVDSDDDSDAMDVDQPASAFNELVLEPIPPAELRRLLPRNPDESSDESDYEDEDDEDDYDYNYNYDLPAQGQLPEQQQPQQPEQQQQQQDLQAEDGDDETTSDDDDYDDGDDDDEDVLPNPPIYDFDPVDPSQLLYPTPATTAVLSEGGTDEMLLAQADMVYSDDDDEDDDDGEGDSADDDYEGDGEEADGDVVMGEENRENRAEQMMMAGMGAGFDVDWDRFLSHPAEYAAALQEAALAAARAEALEEAEEVNINTLVDGLHGGQHDDDDADDVQDHQVQQPGHGNGNVEDTIDWEKYIADEDIGEDPRTKMLRDWYRPW</sequence>
<gene>
    <name evidence="2" type="ORF">TT172_LOCUS4062</name>
</gene>
<protein>
    <submittedName>
        <fullName evidence="2">C17733d6-a600-4b3e-8ba2-0ef96f3acee5</fullName>
    </submittedName>
</protein>
<feature type="region of interest" description="Disordered" evidence="1">
    <location>
        <begin position="653"/>
        <end position="818"/>
    </location>
</feature>
<dbReference type="Proteomes" id="UP000289323">
    <property type="component" value="Unassembled WGS sequence"/>
</dbReference>
<dbReference type="EMBL" id="OUUZ01000008">
    <property type="protein sequence ID" value="SPQ21643.1"/>
    <property type="molecule type" value="Genomic_DNA"/>
</dbReference>
<feature type="compositionally biased region" description="Acidic residues" evidence="1">
    <location>
        <begin position="78"/>
        <end position="94"/>
    </location>
</feature>
<feature type="region of interest" description="Disordered" evidence="1">
    <location>
        <begin position="1"/>
        <end position="108"/>
    </location>
</feature>
<feature type="compositionally biased region" description="Acidic residues" evidence="1">
    <location>
        <begin position="714"/>
        <end position="739"/>
    </location>
</feature>